<accession>M6WCT3</accession>
<reference evidence="1 2" key="1">
    <citation type="submission" date="2013-01" db="EMBL/GenBank/DDBJ databases">
        <authorList>
            <person name="Harkins D.M."/>
            <person name="Durkin A.S."/>
            <person name="Brinkac L.M."/>
            <person name="Haft D.H."/>
            <person name="Selengut J.D."/>
            <person name="Sanka R."/>
            <person name="DePew J."/>
            <person name="Purushe J."/>
            <person name="Matthias M.A."/>
            <person name="Vinetz J.M."/>
            <person name="Sutton G.G."/>
            <person name="Nierman W.C."/>
            <person name="Fouts D.E."/>
        </authorList>
    </citation>
    <scope>NUCLEOTIDE SEQUENCE [LARGE SCALE GENOMIC DNA]</scope>
    <source>
        <strain evidence="1 2">CBC1416</strain>
    </source>
</reference>
<dbReference type="AlphaFoldDB" id="M6WCT3"/>
<evidence type="ECO:0000313" key="1">
    <source>
        <dbReference type="EMBL" id="EMO59563.1"/>
    </source>
</evidence>
<proteinExistence type="predicted"/>
<gene>
    <name evidence="1" type="ORF">LEP1GSC161_1248</name>
</gene>
<sequence>MLVLCVAKMNDRTQRTPFYGSAFRSETAKSRGAETHCFFLWVETKCWFFA</sequence>
<organism evidence="1 2">
    <name type="scientific">Leptospira santarosai str. CBC1416</name>
    <dbReference type="NCBI Taxonomy" id="1193059"/>
    <lineage>
        <taxon>Bacteria</taxon>
        <taxon>Pseudomonadati</taxon>
        <taxon>Spirochaetota</taxon>
        <taxon>Spirochaetia</taxon>
        <taxon>Leptospirales</taxon>
        <taxon>Leptospiraceae</taxon>
        <taxon>Leptospira</taxon>
    </lineage>
</organism>
<name>M6WCT3_9LEPT</name>
<dbReference type="Proteomes" id="UP000012149">
    <property type="component" value="Unassembled WGS sequence"/>
</dbReference>
<evidence type="ECO:0000313" key="2">
    <source>
        <dbReference type="Proteomes" id="UP000012149"/>
    </source>
</evidence>
<comment type="caution">
    <text evidence="1">The sequence shown here is derived from an EMBL/GenBank/DDBJ whole genome shotgun (WGS) entry which is preliminary data.</text>
</comment>
<protein>
    <submittedName>
        <fullName evidence="1">Uncharacterized protein</fullName>
    </submittedName>
</protein>
<dbReference type="EMBL" id="AKWE02000029">
    <property type="protein sequence ID" value="EMO59563.1"/>
    <property type="molecule type" value="Genomic_DNA"/>
</dbReference>